<sequence>MARDVASVARYLQGELLHGGVSSARHVNSVVALESFGAPTDRLFATLVVVDAAQWDELADDADRLTLLRDVVVVTGADTPAVRRMLEEGGVTAIVRAGTSHELLMPTLTTLLAVDQAAEARAITSAMRVLTLAARRSGITGVIAELAHRIDGWAVLLDRHGEVITTAGAGSLHIDDAIAVAVGRPVRVRHRALQVHPVGPGQDITAQLVTAPRNDSSGRGRELSSQAAALLDLLMRTRDSSHLERLGRSMMLETVLEGGEKATRLLRRWGVHEPSLVGFALASRTSGVDVEHLLALWLDELGAEHVFAAQRGLIRGVVREDHAQEIAHRAQAFASTLYLGLGRPATTDALARSVDEARQACETARAGGERVVRYASIPTVSFVLGQLDADQTQRISRLLDPLRGVEQQPELIETLRVFLSTNSAWGESATRLRIHRQTLAARIRRVEDLIGLSLSDPDDRVAAWLALRASDG</sequence>
<dbReference type="InterPro" id="IPR042070">
    <property type="entry name" value="PucR_C-HTH_sf"/>
</dbReference>
<proteinExistence type="predicted"/>
<evidence type="ECO:0000259" key="1">
    <source>
        <dbReference type="Pfam" id="PF13556"/>
    </source>
</evidence>
<dbReference type="PANTHER" id="PTHR33744:SF17">
    <property type="entry name" value="CONSERVED PROTEIN"/>
    <property type="match status" value="1"/>
</dbReference>
<gene>
    <name evidence="2" type="ORF">F6W70_09435</name>
</gene>
<dbReference type="Proteomes" id="UP000436027">
    <property type="component" value="Unassembled WGS sequence"/>
</dbReference>
<name>A0AAD3X5C0_MICMQ</name>
<feature type="domain" description="PucR C-terminal helix-turn-helix" evidence="1">
    <location>
        <begin position="411"/>
        <end position="469"/>
    </location>
</feature>
<dbReference type="InterPro" id="IPR025736">
    <property type="entry name" value="PucR_C-HTH_dom"/>
</dbReference>
<organism evidence="2 3">
    <name type="scientific">Microbacterium maritypicum</name>
    <name type="common">Microbacterium liquefaciens</name>
    <dbReference type="NCBI Taxonomy" id="33918"/>
    <lineage>
        <taxon>Bacteria</taxon>
        <taxon>Bacillati</taxon>
        <taxon>Actinomycetota</taxon>
        <taxon>Actinomycetes</taxon>
        <taxon>Micrococcales</taxon>
        <taxon>Microbacteriaceae</taxon>
        <taxon>Microbacterium</taxon>
    </lineage>
</organism>
<accession>A0AAD3X5C0</accession>
<evidence type="ECO:0000313" key="3">
    <source>
        <dbReference type="Proteomes" id="UP000436027"/>
    </source>
</evidence>
<dbReference type="Pfam" id="PF13556">
    <property type="entry name" value="HTH_30"/>
    <property type="match status" value="1"/>
</dbReference>
<dbReference type="PANTHER" id="PTHR33744">
    <property type="entry name" value="CARBOHYDRATE DIACID REGULATOR"/>
    <property type="match status" value="1"/>
</dbReference>
<dbReference type="InterPro" id="IPR051448">
    <property type="entry name" value="CdaR-like_regulators"/>
</dbReference>
<protein>
    <submittedName>
        <fullName evidence="2">PucR family transcriptional regulator</fullName>
    </submittedName>
</protein>
<comment type="caution">
    <text evidence="2">The sequence shown here is derived from an EMBL/GenBank/DDBJ whole genome shotgun (WGS) entry which is preliminary data.</text>
</comment>
<dbReference type="Gene3D" id="1.10.10.2840">
    <property type="entry name" value="PucR C-terminal helix-turn-helix domain"/>
    <property type="match status" value="1"/>
</dbReference>
<reference evidence="2 3" key="1">
    <citation type="submission" date="2019-09" db="EMBL/GenBank/DDBJ databases">
        <title>Whole genome sequencing of Microbacterium maritypicum.</title>
        <authorList>
            <person name="Lenchi N."/>
        </authorList>
    </citation>
    <scope>NUCLEOTIDE SEQUENCE [LARGE SCALE GENOMIC DNA]</scope>
    <source>
        <strain evidence="2 3">DSM 12512</strain>
    </source>
</reference>
<evidence type="ECO:0000313" key="2">
    <source>
        <dbReference type="EMBL" id="KAB1887581.1"/>
    </source>
</evidence>
<dbReference type="RefSeq" id="WP_151486470.1">
    <property type="nucleotide sequence ID" value="NZ_BAAAIN010000002.1"/>
</dbReference>
<dbReference type="AlphaFoldDB" id="A0AAD3X5C0"/>
<dbReference type="EMBL" id="WAAQ01000001">
    <property type="protein sequence ID" value="KAB1887581.1"/>
    <property type="molecule type" value="Genomic_DNA"/>
</dbReference>